<evidence type="ECO:0000313" key="3">
    <source>
        <dbReference type="EMBL" id="GAA1708832.1"/>
    </source>
</evidence>
<dbReference type="PANTHER" id="PTHR21240">
    <property type="entry name" value="2-AMINO-3-CARBOXYLMUCONATE-6-SEMIALDEHYDE DECARBOXYLASE"/>
    <property type="match status" value="1"/>
</dbReference>
<keyword evidence="1" id="KW-0456">Lyase</keyword>
<proteinExistence type="predicted"/>
<comment type="caution">
    <text evidence="3">The sequence shown here is derived from an EMBL/GenBank/DDBJ whole genome shotgun (WGS) entry which is preliminary data.</text>
</comment>
<dbReference type="Gene3D" id="3.20.20.140">
    <property type="entry name" value="Metal-dependent hydrolases"/>
    <property type="match status" value="1"/>
</dbReference>
<keyword evidence="4" id="KW-1185">Reference proteome</keyword>
<accession>A0ABN2IPD3</accession>
<dbReference type="Proteomes" id="UP001500618">
    <property type="component" value="Unassembled WGS sequence"/>
</dbReference>
<dbReference type="PANTHER" id="PTHR21240:SF28">
    <property type="entry name" value="ISO-OROTATE DECARBOXYLASE (EUROFUNG)"/>
    <property type="match status" value="1"/>
</dbReference>
<evidence type="ECO:0000313" key="4">
    <source>
        <dbReference type="Proteomes" id="UP001500618"/>
    </source>
</evidence>
<dbReference type="InterPro" id="IPR032465">
    <property type="entry name" value="ACMSD"/>
</dbReference>
<dbReference type="SUPFAM" id="SSF51556">
    <property type="entry name" value="Metallo-dependent hydrolases"/>
    <property type="match status" value="1"/>
</dbReference>
<gene>
    <name evidence="3" type="ORF">GCM10009765_67930</name>
</gene>
<dbReference type="InterPro" id="IPR032466">
    <property type="entry name" value="Metal_Hydrolase"/>
</dbReference>
<name>A0ABN2IPD3_9ACTN</name>
<sequence>MIIDAHVRIGASREAALSVAELLSTMDSVGIDRALVAPSEREIAYDNVSGNAVTAAAARESSGRLLPYAVANPWREDAVEVVRVAADAGAVALAVDPVLQGFDLLDGLIEPLLAFAAEQDWLVYVRTGTPPTALPLPLATLARRHPEQRFLMGRSGATDFWIDAVPALRHAPNLFADTSYAPWDTVLTGFAADPAIGTDRVVFSTDLPYTVAEAEVKRIRDWNIDETARAAVFGANLTRLLSL</sequence>
<evidence type="ECO:0000256" key="1">
    <source>
        <dbReference type="ARBA" id="ARBA00023239"/>
    </source>
</evidence>
<protein>
    <recommendedName>
        <fullName evidence="2">Amidohydrolase-related domain-containing protein</fullName>
    </recommendedName>
</protein>
<reference evidence="3 4" key="1">
    <citation type="journal article" date="2019" name="Int. J. Syst. Evol. Microbiol.">
        <title>The Global Catalogue of Microorganisms (GCM) 10K type strain sequencing project: providing services to taxonomists for standard genome sequencing and annotation.</title>
        <authorList>
            <consortium name="The Broad Institute Genomics Platform"/>
            <consortium name="The Broad Institute Genome Sequencing Center for Infectious Disease"/>
            <person name="Wu L."/>
            <person name="Ma J."/>
        </authorList>
    </citation>
    <scope>NUCLEOTIDE SEQUENCE [LARGE SCALE GENOMIC DNA]</scope>
    <source>
        <strain evidence="3 4">JCM 14718</strain>
    </source>
</reference>
<dbReference type="InterPro" id="IPR006680">
    <property type="entry name" value="Amidohydro-rel"/>
</dbReference>
<evidence type="ECO:0000259" key="2">
    <source>
        <dbReference type="Pfam" id="PF04909"/>
    </source>
</evidence>
<dbReference type="Pfam" id="PF04909">
    <property type="entry name" value="Amidohydro_2"/>
    <property type="match status" value="1"/>
</dbReference>
<dbReference type="RefSeq" id="WP_344314265.1">
    <property type="nucleotide sequence ID" value="NZ_BAAANY010000032.1"/>
</dbReference>
<feature type="domain" description="Amidohydrolase-related" evidence="2">
    <location>
        <begin position="18"/>
        <end position="241"/>
    </location>
</feature>
<dbReference type="EMBL" id="BAAANY010000032">
    <property type="protein sequence ID" value="GAA1708832.1"/>
    <property type="molecule type" value="Genomic_DNA"/>
</dbReference>
<organism evidence="3 4">
    <name type="scientific">Fodinicola feengrottensis</name>
    <dbReference type="NCBI Taxonomy" id="435914"/>
    <lineage>
        <taxon>Bacteria</taxon>
        <taxon>Bacillati</taxon>
        <taxon>Actinomycetota</taxon>
        <taxon>Actinomycetes</taxon>
        <taxon>Mycobacteriales</taxon>
        <taxon>Fodinicola</taxon>
    </lineage>
</organism>